<evidence type="ECO:0000313" key="2">
    <source>
        <dbReference type="EMBL" id="KAK8543446.1"/>
    </source>
</evidence>
<proteinExistence type="predicted"/>
<evidence type="ECO:0000256" key="1">
    <source>
        <dbReference type="SAM" id="MobiDB-lite"/>
    </source>
</evidence>
<sequence>MLEAHVHNSSSRQWPPDVCTMHTGLVLPQQAKLNPTGNNCVHDTPCGRSSKLRKSRKPRNFSSFKSLSALGSSREMGGRGSA</sequence>
<reference evidence="2 3" key="1">
    <citation type="journal article" date="2024" name="G3 (Bethesda)">
        <title>Genome assembly of Hibiscus sabdariffa L. provides insights into metabolisms of medicinal natural products.</title>
        <authorList>
            <person name="Kim T."/>
        </authorList>
    </citation>
    <scope>NUCLEOTIDE SEQUENCE [LARGE SCALE GENOMIC DNA]</scope>
    <source>
        <strain evidence="2">TK-2024</strain>
        <tissue evidence="2">Old leaves</tissue>
    </source>
</reference>
<gene>
    <name evidence="2" type="ORF">V6N12_015995</name>
</gene>
<comment type="caution">
    <text evidence="2">The sequence shown here is derived from an EMBL/GenBank/DDBJ whole genome shotgun (WGS) entry which is preliminary data.</text>
</comment>
<dbReference type="Proteomes" id="UP001472677">
    <property type="component" value="Unassembled WGS sequence"/>
</dbReference>
<keyword evidence="3" id="KW-1185">Reference proteome</keyword>
<evidence type="ECO:0000313" key="3">
    <source>
        <dbReference type="Proteomes" id="UP001472677"/>
    </source>
</evidence>
<feature type="compositionally biased region" description="Low complexity" evidence="1">
    <location>
        <begin position="61"/>
        <end position="73"/>
    </location>
</feature>
<feature type="region of interest" description="Disordered" evidence="1">
    <location>
        <begin position="35"/>
        <end position="82"/>
    </location>
</feature>
<protein>
    <submittedName>
        <fullName evidence="2">Uncharacterized protein</fullName>
    </submittedName>
</protein>
<dbReference type="EMBL" id="JBBPBM010000024">
    <property type="protein sequence ID" value="KAK8543446.1"/>
    <property type="molecule type" value="Genomic_DNA"/>
</dbReference>
<organism evidence="2 3">
    <name type="scientific">Hibiscus sabdariffa</name>
    <name type="common">roselle</name>
    <dbReference type="NCBI Taxonomy" id="183260"/>
    <lineage>
        <taxon>Eukaryota</taxon>
        <taxon>Viridiplantae</taxon>
        <taxon>Streptophyta</taxon>
        <taxon>Embryophyta</taxon>
        <taxon>Tracheophyta</taxon>
        <taxon>Spermatophyta</taxon>
        <taxon>Magnoliopsida</taxon>
        <taxon>eudicotyledons</taxon>
        <taxon>Gunneridae</taxon>
        <taxon>Pentapetalae</taxon>
        <taxon>rosids</taxon>
        <taxon>malvids</taxon>
        <taxon>Malvales</taxon>
        <taxon>Malvaceae</taxon>
        <taxon>Malvoideae</taxon>
        <taxon>Hibiscus</taxon>
    </lineage>
</organism>
<name>A0ABR2DPR7_9ROSI</name>
<feature type="compositionally biased region" description="Basic residues" evidence="1">
    <location>
        <begin position="50"/>
        <end position="59"/>
    </location>
</feature>
<accession>A0ABR2DPR7</accession>